<dbReference type="InterPro" id="IPR058851">
    <property type="entry name" value="CALS1_helical"/>
</dbReference>
<sequence>MGPLLILCKKFVELVEILKDGDPSKRDIVVLLLQDMLEVVTRDMMLNEVRLVNIICAI</sequence>
<evidence type="ECO:0000313" key="3">
    <source>
        <dbReference type="Proteomes" id="UP000029981"/>
    </source>
</evidence>
<name>A0A0A0K187_CUCSA</name>
<feature type="domain" description="Callose synthase helical" evidence="1">
    <location>
        <begin position="1"/>
        <end position="49"/>
    </location>
</feature>
<dbReference type="EMBL" id="CM002928">
    <property type="protein sequence ID" value="KGN43440.1"/>
    <property type="molecule type" value="Genomic_DNA"/>
</dbReference>
<dbReference type="STRING" id="3659.A0A0A0K187"/>
<reference evidence="2 3" key="4">
    <citation type="journal article" date="2011" name="BMC Genomics">
        <title>RNA-Seq improves annotation of protein-coding genes in the cucumber genome.</title>
        <authorList>
            <person name="Li Z."/>
            <person name="Zhang Z."/>
            <person name="Yan P."/>
            <person name="Huang S."/>
            <person name="Fei Z."/>
            <person name="Lin K."/>
        </authorList>
    </citation>
    <scope>NUCLEOTIDE SEQUENCE [LARGE SCALE GENOMIC DNA]</scope>
    <source>
        <strain evidence="3">cv. 9930</strain>
    </source>
</reference>
<gene>
    <name evidence="2" type="ORF">Csa_7G036450</name>
</gene>
<reference evidence="2 3" key="2">
    <citation type="journal article" date="2009" name="PLoS ONE">
        <title>An integrated genetic and cytogenetic map of the cucumber genome.</title>
        <authorList>
            <person name="Ren Y."/>
            <person name="Zhang Z."/>
            <person name="Liu J."/>
            <person name="Staub J.E."/>
            <person name="Han Y."/>
            <person name="Cheng Z."/>
            <person name="Li X."/>
            <person name="Lu J."/>
            <person name="Miao H."/>
            <person name="Kang H."/>
            <person name="Xie B."/>
            <person name="Gu X."/>
            <person name="Wang X."/>
            <person name="Du Y."/>
            <person name="Jin W."/>
            <person name="Huang S."/>
        </authorList>
    </citation>
    <scope>NUCLEOTIDE SEQUENCE [LARGE SCALE GENOMIC DNA]</scope>
    <source>
        <strain evidence="3">cv. 9930</strain>
    </source>
</reference>
<reference evidence="2 3" key="3">
    <citation type="journal article" date="2010" name="BMC Genomics">
        <title>Transcriptome sequencing and comparative analysis of cucumber flowers with different sex types.</title>
        <authorList>
            <person name="Guo S."/>
            <person name="Zheng Y."/>
            <person name="Joung J.G."/>
            <person name="Liu S."/>
            <person name="Zhang Z."/>
            <person name="Crasta O.R."/>
            <person name="Sobral B.W."/>
            <person name="Xu Y."/>
            <person name="Huang S."/>
            <person name="Fei Z."/>
        </authorList>
    </citation>
    <scope>NUCLEOTIDE SEQUENCE [LARGE SCALE GENOMIC DNA]</scope>
    <source>
        <strain evidence="3">cv. 9930</strain>
    </source>
</reference>
<proteinExistence type="predicted"/>
<dbReference type="Proteomes" id="UP000029981">
    <property type="component" value="Chromosome 7"/>
</dbReference>
<dbReference type="Pfam" id="PF25968">
    <property type="entry name" value="CALS1"/>
    <property type="match status" value="1"/>
</dbReference>
<reference evidence="2 3" key="1">
    <citation type="journal article" date="2009" name="Nat. Genet.">
        <title>The genome of the cucumber, Cucumis sativus L.</title>
        <authorList>
            <person name="Huang S."/>
            <person name="Li R."/>
            <person name="Zhang Z."/>
            <person name="Li L."/>
            <person name="Gu X."/>
            <person name="Fan W."/>
            <person name="Lucas W.J."/>
            <person name="Wang X."/>
            <person name="Xie B."/>
            <person name="Ni P."/>
            <person name="Ren Y."/>
            <person name="Zhu H."/>
            <person name="Li J."/>
            <person name="Lin K."/>
            <person name="Jin W."/>
            <person name="Fei Z."/>
            <person name="Li G."/>
            <person name="Staub J."/>
            <person name="Kilian A."/>
            <person name="van der Vossen E.A."/>
            <person name="Wu Y."/>
            <person name="Guo J."/>
            <person name="He J."/>
            <person name="Jia Z."/>
            <person name="Ren Y."/>
            <person name="Tian G."/>
            <person name="Lu Y."/>
            <person name="Ruan J."/>
            <person name="Qian W."/>
            <person name="Wang M."/>
            <person name="Huang Q."/>
            <person name="Li B."/>
            <person name="Xuan Z."/>
            <person name="Cao J."/>
            <person name="Asan"/>
            <person name="Wu Z."/>
            <person name="Zhang J."/>
            <person name="Cai Q."/>
            <person name="Bai Y."/>
            <person name="Zhao B."/>
            <person name="Han Y."/>
            <person name="Li Y."/>
            <person name="Li X."/>
            <person name="Wang S."/>
            <person name="Shi Q."/>
            <person name="Liu S."/>
            <person name="Cho W.K."/>
            <person name="Kim J.Y."/>
            <person name="Xu Y."/>
            <person name="Heller-Uszynska K."/>
            <person name="Miao H."/>
            <person name="Cheng Z."/>
            <person name="Zhang S."/>
            <person name="Wu J."/>
            <person name="Yang Y."/>
            <person name="Kang H."/>
            <person name="Li M."/>
            <person name="Liang H."/>
            <person name="Ren X."/>
            <person name="Shi Z."/>
            <person name="Wen M."/>
            <person name="Jian M."/>
            <person name="Yang H."/>
            <person name="Zhang G."/>
            <person name="Yang Z."/>
            <person name="Chen R."/>
            <person name="Liu S."/>
            <person name="Li J."/>
            <person name="Ma L."/>
            <person name="Liu H."/>
            <person name="Zhou Y."/>
            <person name="Zhao J."/>
            <person name="Fang X."/>
            <person name="Li G."/>
            <person name="Fang L."/>
            <person name="Li Y."/>
            <person name="Liu D."/>
            <person name="Zheng H."/>
            <person name="Zhang Y."/>
            <person name="Qin N."/>
            <person name="Li Z."/>
            <person name="Yang G."/>
            <person name="Yang S."/>
            <person name="Bolund L."/>
            <person name="Kristiansen K."/>
            <person name="Zheng H."/>
            <person name="Li S."/>
            <person name="Zhang X."/>
            <person name="Yang H."/>
            <person name="Wang J."/>
            <person name="Sun R."/>
            <person name="Zhang B."/>
            <person name="Jiang S."/>
            <person name="Wang J."/>
            <person name="Du Y."/>
            <person name="Li S."/>
        </authorList>
    </citation>
    <scope>NUCLEOTIDE SEQUENCE [LARGE SCALE GENOMIC DNA]</scope>
    <source>
        <strain evidence="3">cv. 9930</strain>
    </source>
</reference>
<keyword evidence="3" id="KW-1185">Reference proteome</keyword>
<accession>A0A0A0K187</accession>
<evidence type="ECO:0000259" key="1">
    <source>
        <dbReference type="Pfam" id="PF25968"/>
    </source>
</evidence>
<dbReference type="Gramene" id="KGN43440">
    <property type="protein sequence ID" value="KGN43440"/>
    <property type="gene ID" value="Csa_7G036450"/>
</dbReference>
<protein>
    <recommendedName>
        <fullName evidence="1">Callose synthase helical domain-containing protein</fullName>
    </recommendedName>
</protein>
<dbReference type="AlphaFoldDB" id="A0A0A0K187"/>
<organism evidence="2 3">
    <name type="scientific">Cucumis sativus</name>
    <name type="common">Cucumber</name>
    <dbReference type="NCBI Taxonomy" id="3659"/>
    <lineage>
        <taxon>Eukaryota</taxon>
        <taxon>Viridiplantae</taxon>
        <taxon>Streptophyta</taxon>
        <taxon>Embryophyta</taxon>
        <taxon>Tracheophyta</taxon>
        <taxon>Spermatophyta</taxon>
        <taxon>Magnoliopsida</taxon>
        <taxon>eudicotyledons</taxon>
        <taxon>Gunneridae</taxon>
        <taxon>Pentapetalae</taxon>
        <taxon>rosids</taxon>
        <taxon>fabids</taxon>
        <taxon>Cucurbitales</taxon>
        <taxon>Cucurbitaceae</taxon>
        <taxon>Benincaseae</taxon>
        <taxon>Cucumis</taxon>
    </lineage>
</organism>
<evidence type="ECO:0000313" key="2">
    <source>
        <dbReference type="EMBL" id="KGN43440.1"/>
    </source>
</evidence>